<organism evidence="1 2">
    <name type="scientific">Ottowia pentelensis</name>
    <dbReference type="NCBI Taxonomy" id="511108"/>
    <lineage>
        <taxon>Bacteria</taxon>
        <taxon>Pseudomonadati</taxon>
        <taxon>Pseudomonadota</taxon>
        <taxon>Betaproteobacteria</taxon>
        <taxon>Burkholderiales</taxon>
        <taxon>Comamonadaceae</taxon>
        <taxon>Ottowia</taxon>
    </lineage>
</organism>
<sequence length="167" mass="19082">MEEYAASTQRELDALALARQVAEANPDQLVRTGHEAWVTRYAEEAVDSSGVVSIPLYYFYGYLHRVVPRGKTERISVSKFNDLAFDAVMDPQFRDRWNNLKWLEAHPNTPQRHAKLQCPHCKHDIFPTEAENCSACGAAKCDLGHCLCGTVWDGTYRRAQYRDLFTD</sequence>
<proteinExistence type="predicted"/>
<protein>
    <submittedName>
        <fullName evidence="1">Uncharacterized protein</fullName>
    </submittedName>
</protein>
<dbReference type="Proteomes" id="UP001589834">
    <property type="component" value="Unassembled WGS sequence"/>
</dbReference>
<dbReference type="RefSeq" id="WP_377542588.1">
    <property type="nucleotide sequence ID" value="NZ_JBHUHJ010000001.1"/>
</dbReference>
<evidence type="ECO:0000313" key="2">
    <source>
        <dbReference type="Proteomes" id="UP001589834"/>
    </source>
</evidence>
<gene>
    <name evidence="1" type="ORF">ACFFGG_05340</name>
</gene>
<dbReference type="EMBL" id="JBHLTN010000007">
    <property type="protein sequence ID" value="MFC0591977.1"/>
    <property type="molecule type" value="Genomic_DNA"/>
</dbReference>
<reference evidence="1 2" key="1">
    <citation type="submission" date="2024-09" db="EMBL/GenBank/DDBJ databases">
        <authorList>
            <person name="Sun Q."/>
            <person name="Mori K."/>
        </authorList>
    </citation>
    <scope>NUCLEOTIDE SEQUENCE [LARGE SCALE GENOMIC DNA]</scope>
    <source>
        <strain evidence="1 2">NCAIM B.02336</strain>
    </source>
</reference>
<comment type="caution">
    <text evidence="1">The sequence shown here is derived from an EMBL/GenBank/DDBJ whole genome shotgun (WGS) entry which is preliminary data.</text>
</comment>
<evidence type="ECO:0000313" key="1">
    <source>
        <dbReference type="EMBL" id="MFC0591977.1"/>
    </source>
</evidence>
<name>A0ABV6PQ46_9BURK</name>
<accession>A0ABV6PQ46</accession>
<keyword evidence="2" id="KW-1185">Reference proteome</keyword>